<dbReference type="Pfam" id="PF08817">
    <property type="entry name" value="YukD"/>
    <property type="match status" value="1"/>
</dbReference>
<dbReference type="InParanoid" id="C7PYM2"/>
<dbReference type="STRING" id="479433.Caci_8521"/>
<feature type="domain" description="EccD-like transmembrane" evidence="8">
    <location>
        <begin position="123"/>
        <end position="487"/>
    </location>
</feature>
<dbReference type="Gene3D" id="3.10.20.90">
    <property type="entry name" value="Phosphatidylinositol 3-kinase Catalytic Subunit, Chain A, domain 1"/>
    <property type="match status" value="1"/>
</dbReference>
<protein>
    <submittedName>
        <fullName evidence="9">Secretion protein snm4</fullName>
    </submittedName>
</protein>
<evidence type="ECO:0000256" key="2">
    <source>
        <dbReference type="ARBA" id="ARBA00006162"/>
    </source>
</evidence>
<evidence type="ECO:0000256" key="7">
    <source>
        <dbReference type="SAM" id="Phobius"/>
    </source>
</evidence>
<feature type="transmembrane region" description="Helical" evidence="7">
    <location>
        <begin position="149"/>
        <end position="170"/>
    </location>
</feature>
<sequence length="489" mass="49128">METSPALSFSETCRITVVAPRMRLDIAVPADVPLAALVPTLLLHTGEQAIEAGAAHGGWALQRLGEPPLDTNGTCAALGILDGDIVYFRPRAVAAPEAVFDDPVDGIGTILRDRTRRWTPTATRRCALICTALLPQVVLYPLLRSGPSWTGPALTAGIVALALLLTAAALSRAVGDSVAGAFIGVAAVPFAAVAGLLAPLGDDALGSVGAAHLATAGAAAFAASILGAWFVGVGAGPGTGVGVGTAAGPGTQPDKPPAGAALLAPAMAAAAVALAALASLRWNPEGCAALAAALMLALSVLIPRIAYRAAGLPPTLVPLNATDLRTQSAPLSTASLTGRSVTADRLVTALVAGSALAVAACTAFALRWPGWTPPVLAAVITVLLALRARLFGGAAQRWWLIGAALAVAVPTATAVADRWRGGSVGLGVVVGVVLLATAIVGQIAVRPERRFAPTLARWADLLELTAVMATVPLALLMLGTFGYFRSLGG</sequence>
<evidence type="ECO:0000259" key="8">
    <source>
        <dbReference type="Pfam" id="PF19053"/>
    </source>
</evidence>
<reference evidence="9 10" key="1">
    <citation type="journal article" date="2009" name="Stand. Genomic Sci.">
        <title>Complete genome sequence of Catenulispora acidiphila type strain (ID 139908).</title>
        <authorList>
            <person name="Copeland A."/>
            <person name="Lapidus A."/>
            <person name="Glavina Del Rio T."/>
            <person name="Nolan M."/>
            <person name="Lucas S."/>
            <person name="Chen F."/>
            <person name="Tice H."/>
            <person name="Cheng J.F."/>
            <person name="Bruce D."/>
            <person name="Goodwin L."/>
            <person name="Pitluck S."/>
            <person name="Mikhailova N."/>
            <person name="Pati A."/>
            <person name="Ivanova N."/>
            <person name="Mavromatis K."/>
            <person name="Chen A."/>
            <person name="Palaniappan K."/>
            <person name="Chain P."/>
            <person name="Land M."/>
            <person name="Hauser L."/>
            <person name="Chang Y.J."/>
            <person name="Jeffries C.D."/>
            <person name="Chertkov O."/>
            <person name="Brettin T."/>
            <person name="Detter J.C."/>
            <person name="Han C."/>
            <person name="Ali Z."/>
            <person name="Tindall B.J."/>
            <person name="Goker M."/>
            <person name="Bristow J."/>
            <person name="Eisen J.A."/>
            <person name="Markowitz V."/>
            <person name="Hugenholtz P."/>
            <person name="Kyrpides N.C."/>
            <person name="Klenk H.P."/>
        </authorList>
    </citation>
    <scope>NUCLEOTIDE SEQUENCE [LARGE SCALE GENOMIC DNA]</scope>
    <source>
        <strain evidence="10">DSM 44928 / JCM 14897 / NBRC 102108 / NRRL B-24433 / ID139908</strain>
    </source>
</reference>
<keyword evidence="4 7" id="KW-0812">Transmembrane</keyword>
<dbReference type="NCBIfam" id="TIGR03920">
    <property type="entry name" value="T7SS_EccD"/>
    <property type="match status" value="1"/>
</dbReference>
<evidence type="ECO:0000256" key="4">
    <source>
        <dbReference type="ARBA" id="ARBA00022692"/>
    </source>
</evidence>
<dbReference type="InterPro" id="IPR006707">
    <property type="entry name" value="T7SS_EccD"/>
</dbReference>
<dbReference type="Proteomes" id="UP000000851">
    <property type="component" value="Chromosome"/>
</dbReference>
<comment type="subcellular location">
    <subcellularLocation>
        <location evidence="1">Cell membrane</location>
        <topology evidence="1">Multi-pass membrane protein</topology>
    </subcellularLocation>
</comment>
<name>C7PYM2_CATAD</name>
<feature type="transmembrane region" description="Helical" evidence="7">
    <location>
        <begin position="177"/>
        <end position="198"/>
    </location>
</feature>
<keyword evidence="5 7" id="KW-1133">Transmembrane helix</keyword>
<feature type="transmembrane region" description="Helical" evidence="7">
    <location>
        <begin position="260"/>
        <end position="282"/>
    </location>
</feature>
<dbReference type="PIRSF" id="PIRSF017804">
    <property type="entry name" value="Secretion_EccD1"/>
    <property type="match status" value="1"/>
</dbReference>
<feature type="transmembrane region" description="Helical" evidence="7">
    <location>
        <begin position="346"/>
        <end position="365"/>
    </location>
</feature>
<feature type="transmembrane region" description="Helical" evidence="7">
    <location>
        <begin position="288"/>
        <end position="307"/>
    </location>
</feature>
<evidence type="ECO:0000313" key="9">
    <source>
        <dbReference type="EMBL" id="ACU77344.1"/>
    </source>
</evidence>
<accession>C7PYM2</accession>
<dbReference type="InterPro" id="IPR024962">
    <property type="entry name" value="YukD-like"/>
</dbReference>
<gene>
    <name evidence="9" type="ordered locus">Caci_8521</name>
</gene>
<keyword evidence="6 7" id="KW-0472">Membrane</keyword>
<organism evidence="9 10">
    <name type="scientific">Catenulispora acidiphila (strain DSM 44928 / JCM 14897 / NBRC 102108 / NRRL B-24433 / ID139908)</name>
    <dbReference type="NCBI Taxonomy" id="479433"/>
    <lineage>
        <taxon>Bacteria</taxon>
        <taxon>Bacillati</taxon>
        <taxon>Actinomycetota</taxon>
        <taxon>Actinomycetes</taxon>
        <taxon>Catenulisporales</taxon>
        <taxon>Catenulisporaceae</taxon>
        <taxon>Catenulispora</taxon>
    </lineage>
</organism>
<dbReference type="HOGENOM" id="CLU_028325_1_0_11"/>
<keyword evidence="10" id="KW-1185">Reference proteome</keyword>
<dbReference type="AlphaFoldDB" id="C7PYM2"/>
<dbReference type="EMBL" id="CP001700">
    <property type="protein sequence ID" value="ACU77344.1"/>
    <property type="molecule type" value="Genomic_DNA"/>
</dbReference>
<dbReference type="Pfam" id="PF19053">
    <property type="entry name" value="EccD"/>
    <property type="match status" value="1"/>
</dbReference>
<comment type="similarity">
    <text evidence="2">Belongs to the EccD/Snm4 family.</text>
</comment>
<keyword evidence="3" id="KW-1003">Cell membrane</keyword>
<evidence type="ECO:0000313" key="10">
    <source>
        <dbReference type="Proteomes" id="UP000000851"/>
    </source>
</evidence>
<dbReference type="RefSeq" id="WP_015797069.1">
    <property type="nucleotide sequence ID" value="NC_013131.1"/>
</dbReference>
<dbReference type="eggNOG" id="ENOG502ZAY5">
    <property type="taxonomic scope" value="Bacteria"/>
</dbReference>
<dbReference type="KEGG" id="cai:Caci_8521"/>
<feature type="transmembrane region" description="Helical" evidence="7">
    <location>
        <begin position="461"/>
        <end position="484"/>
    </location>
</feature>
<evidence type="ECO:0000256" key="1">
    <source>
        <dbReference type="ARBA" id="ARBA00004651"/>
    </source>
</evidence>
<feature type="transmembrane region" description="Helical" evidence="7">
    <location>
        <begin position="398"/>
        <end position="416"/>
    </location>
</feature>
<evidence type="ECO:0000256" key="6">
    <source>
        <dbReference type="ARBA" id="ARBA00023136"/>
    </source>
</evidence>
<evidence type="ECO:0000256" key="5">
    <source>
        <dbReference type="ARBA" id="ARBA00022989"/>
    </source>
</evidence>
<dbReference type="OrthoDB" id="4775372at2"/>
<dbReference type="GO" id="GO:0005886">
    <property type="term" value="C:plasma membrane"/>
    <property type="evidence" value="ECO:0007669"/>
    <property type="project" value="UniProtKB-SubCell"/>
</dbReference>
<dbReference type="InterPro" id="IPR044049">
    <property type="entry name" value="EccD_transm"/>
</dbReference>
<feature type="transmembrane region" description="Helical" evidence="7">
    <location>
        <begin position="210"/>
        <end position="231"/>
    </location>
</feature>
<feature type="transmembrane region" description="Helical" evidence="7">
    <location>
        <begin position="422"/>
        <end position="440"/>
    </location>
</feature>
<evidence type="ECO:0000256" key="3">
    <source>
        <dbReference type="ARBA" id="ARBA00022475"/>
    </source>
</evidence>
<proteinExistence type="inferred from homology"/>